<dbReference type="InParanoid" id="E2B2D2"/>
<feature type="transmembrane region" description="Helical" evidence="7">
    <location>
        <begin position="328"/>
        <end position="349"/>
    </location>
</feature>
<evidence type="ECO:0000313" key="10">
    <source>
        <dbReference type="Proteomes" id="UP000008237"/>
    </source>
</evidence>
<proteinExistence type="predicted"/>
<keyword evidence="10" id="KW-1185">Reference proteome</keyword>
<protein>
    <submittedName>
        <fullName evidence="9">Sialin</fullName>
    </submittedName>
</protein>
<feature type="transmembrane region" description="Helical" evidence="7">
    <location>
        <begin position="496"/>
        <end position="515"/>
    </location>
</feature>
<dbReference type="AlphaFoldDB" id="E2B2D2"/>
<dbReference type="SUPFAM" id="SSF103473">
    <property type="entry name" value="MFS general substrate transporter"/>
    <property type="match status" value="1"/>
</dbReference>
<dbReference type="InterPro" id="IPR050382">
    <property type="entry name" value="MFS_Na/Anion_cotransporter"/>
</dbReference>
<dbReference type="InterPro" id="IPR036259">
    <property type="entry name" value="MFS_trans_sf"/>
</dbReference>
<dbReference type="PROSITE" id="PS50850">
    <property type="entry name" value="MFS"/>
    <property type="match status" value="1"/>
</dbReference>
<feature type="transmembrane region" description="Helical" evidence="7">
    <location>
        <begin position="401"/>
        <end position="422"/>
    </location>
</feature>
<dbReference type="FunCoup" id="E2B2D2">
    <property type="interactions" value="83"/>
</dbReference>
<dbReference type="FunFam" id="1.20.1250.20:FF:000003">
    <property type="entry name" value="Solute carrier family 17 member 3"/>
    <property type="match status" value="1"/>
</dbReference>
<organism evidence="10">
    <name type="scientific">Harpegnathos saltator</name>
    <name type="common">Jerdon's jumping ant</name>
    <dbReference type="NCBI Taxonomy" id="610380"/>
    <lineage>
        <taxon>Eukaryota</taxon>
        <taxon>Metazoa</taxon>
        <taxon>Ecdysozoa</taxon>
        <taxon>Arthropoda</taxon>
        <taxon>Hexapoda</taxon>
        <taxon>Insecta</taxon>
        <taxon>Pterygota</taxon>
        <taxon>Neoptera</taxon>
        <taxon>Endopterygota</taxon>
        <taxon>Hymenoptera</taxon>
        <taxon>Apocrita</taxon>
        <taxon>Aculeata</taxon>
        <taxon>Formicoidea</taxon>
        <taxon>Formicidae</taxon>
        <taxon>Ponerinae</taxon>
        <taxon>Ponerini</taxon>
        <taxon>Harpegnathos</taxon>
    </lineage>
</organism>
<feature type="transmembrane region" description="Helical" evidence="7">
    <location>
        <begin position="369"/>
        <end position="389"/>
    </location>
</feature>
<evidence type="ECO:0000256" key="3">
    <source>
        <dbReference type="ARBA" id="ARBA00022692"/>
    </source>
</evidence>
<keyword evidence="2" id="KW-0813">Transport</keyword>
<evidence type="ECO:0000256" key="4">
    <source>
        <dbReference type="ARBA" id="ARBA00022847"/>
    </source>
</evidence>
<dbReference type="Gene3D" id="1.20.1250.20">
    <property type="entry name" value="MFS general substrate transporter like domains"/>
    <property type="match status" value="2"/>
</dbReference>
<dbReference type="OrthoDB" id="2985014at2759"/>
<accession>E2B2D2</accession>
<evidence type="ECO:0000256" key="2">
    <source>
        <dbReference type="ARBA" id="ARBA00022448"/>
    </source>
</evidence>
<dbReference type="STRING" id="610380.E2B2D2"/>
<keyword evidence="5 7" id="KW-1133">Transmembrane helix</keyword>
<keyword evidence="6 7" id="KW-0472">Membrane</keyword>
<dbReference type="PANTHER" id="PTHR11662">
    <property type="entry name" value="SOLUTE CARRIER FAMILY 17"/>
    <property type="match status" value="1"/>
</dbReference>
<feature type="domain" description="Major facilitator superfamily (MFS) profile" evidence="8">
    <location>
        <begin position="101"/>
        <end position="520"/>
    </location>
</feature>
<evidence type="ECO:0000256" key="6">
    <source>
        <dbReference type="ARBA" id="ARBA00023136"/>
    </source>
</evidence>
<dbReference type="EMBL" id="GL445130">
    <property type="protein sequence ID" value="EFN90169.1"/>
    <property type="molecule type" value="Genomic_DNA"/>
</dbReference>
<reference evidence="9 10" key="1">
    <citation type="journal article" date="2010" name="Science">
        <title>Genomic comparison of the ants Camponotus floridanus and Harpegnathos saltator.</title>
        <authorList>
            <person name="Bonasio R."/>
            <person name="Zhang G."/>
            <person name="Ye C."/>
            <person name="Mutti N.S."/>
            <person name="Fang X."/>
            <person name="Qin N."/>
            <person name="Donahue G."/>
            <person name="Yang P."/>
            <person name="Li Q."/>
            <person name="Li C."/>
            <person name="Zhang P."/>
            <person name="Huang Z."/>
            <person name="Berger S.L."/>
            <person name="Reinberg D."/>
            <person name="Wang J."/>
            <person name="Liebig J."/>
        </authorList>
    </citation>
    <scope>NUCLEOTIDE SEQUENCE [LARGE SCALE GENOMIC DNA]</scope>
    <source>
        <strain evidence="9 10">R22 G/1</strain>
    </source>
</reference>
<dbReference type="GO" id="GO:0006820">
    <property type="term" value="P:monoatomic anion transport"/>
    <property type="evidence" value="ECO:0007669"/>
    <property type="project" value="TreeGrafter"/>
</dbReference>
<comment type="subcellular location">
    <subcellularLocation>
        <location evidence="1">Membrane</location>
        <topology evidence="1">Multi-pass membrane protein</topology>
    </subcellularLocation>
</comment>
<feature type="transmembrane region" description="Helical" evidence="7">
    <location>
        <begin position="428"/>
        <end position="449"/>
    </location>
</feature>
<dbReference type="Proteomes" id="UP000008237">
    <property type="component" value="Unassembled WGS sequence"/>
</dbReference>
<feature type="transmembrane region" description="Helical" evidence="7">
    <location>
        <begin position="461"/>
        <end position="484"/>
    </location>
</feature>
<evidence type="ECO:0000259" key="8">
    <source>
        <dbReference type="PROSITE" id="PS50850"/>
    </source>
</evidence>
<dbReference type="CDD" id="cd17318">
    <property type="entry name" value="MFS_SLC17"/>
    <property type="match status" value="1"/>
</dbReference>
<dbReference type="OMA" id="AITMPVC"/>
<feature type="transmembrane region" description="Helical" evidence="7">
    <location>
        <begin position="200"/>
        <end position="219"/>
    </location>
</feature>
<dbReference type="PANTHER" id="PTHR11662:SF411">
    <property type="entry name" value="GH05102P"/>
    <property type="match status" value="1"/>
</dbReference>
<dbReference type="GO" id="GO:0016020">
    <property type="term" value="C:membrane"/>
    <property type="evidence" value="ECO:0007669"/>
    <property type="project" value="UniProtKB-SubCell"/>
</dbReference>
<feature type="transmembrane region" description="Helical" evidence="7">
    <location>
        <begin position="264"/>
        <end position="285"/>
    </location>
</feature>
<dbReference type="InterPro" id="IPR011701">
    <property type="entry name" value="MFS"/>
</dbReference>
<dbReference type="GO" id="GO:0015293">
    <property type="term" value="F:symporter activity"/>
    <property type="evidence" value="ECO:0007669"/>
    <property type="project" value="UniProtKB-KW"/>
</dbReference>
<dbReference type="InterPro" id="IPR020846">
    <property type="entry name" value="MFS_dom"/>
</dbReference>
<feature type="transmembrane region" description="Helical" evidence="7">
    <location>
        <begin position="175"/>
        <end position="194"/>
    </location>
</feature>
<feature type="transmembrane region" description="Helical" evidence="7">
    <location>
        <begin position="12"/>
        <end position="32"/>
    </location>
</feature>
<keyword evidence="3 7" id="KW-0812">Transmembrane</keyword>
<evidence type="ECO:0000256" key="5">
    <source>
        <dbReference type="ARBA" id="ARBA00022989"/>
    </source>
</evidence>
<dbReference type="Pfam" id="PF07690">
    <property type="entry name" value="MFS_1"/>
    <property type="match status" value="1"/>
</dbReference>
<evidence type="ECO:0000256" key="7">
    <source>
        <dbReference type="SAM" id="Phobius"/>
    </source>
</evidence>
<sequence length="556" mass="61081">MTRIKCFSADRLNCRQVLSIMVILGFMLNYMLRVNLTIAIVSMVTASNSSLSSHANESALVDECGARATVTSDVSPIGDTRGPPQIDVDAAANRVNEANSTALLSAFPQRYRTPSSRIVHDFTTGLVSLQEERPQIKYPWNEYEVNLILGSFFWGYICTELPGGRLAEIIGTKRVFGYSMLISSFITLLTPLAATLGYEVVAALRVVLGFMLGATWPAIQPMTARWIPPMERSKFVSNMMASSLGAAITMPICGYLIASLGWESVFYVTGAIGIIWSVAWFLLVFDSPSQHPRISHEERCYIEDSIGTTATTKHLPVPWRSVLTSGPVWAIVVTHACSVFGYFTVVNQLPTYMKYILHFNIKENGLLSSLPYLGKYIFAVSMSALADYLRRTNKLSVTAIRKLFTTFAVLIPSILMVFQAYYGCDRTASVAIFTVALTINGGVTAGYLGNGLDIAPNFSGTIFGIANTFSSLGGFISSFMIGTITYQNQTYTQWTIVFWTLAAMYCIGAIVFVTFGTGELQKWNNPVKNVTKNGIAIEDSSNFVESLPLKNKKTIS</sequence>
<feature type="transmembrane region" description="Helical" evidence="7">
    <location>
        <begin position="240"/>
        <end position="258"/>
    </location>
</feature>
<gene>
    <name evidence="9" type="ORF">EAI_03227</name>
</gene>
<evidence type="ECO:0000313" key="9">
    <source>
        <dbReference type="EMBL" id="EFN90169.1"/>
    </source>
</evidence>
<keyword evidence="4" id="KW-0769">Symport</keyword>
<evidence type="ECO:0000256" key="1">
    <source>
        <dbReference type="ARBA" id="ARBA00004141"/>
    </source>
</evidence>
<name>E2B2D2_HARSA</name>